<evidence type="ECO:0000256" key="3">
    <source>
        <dbReference type="ARBA" id="ARBA00022806"/>
    </source>
</evidence>
<gene>
    <name evidence="8" type="ORF">Plo01_45430</name>
</gene>
<feature type="compositionally biased region" description="Low complexity" evidence="6">
    <location>
        <begin position="750"/>
        <end position="805"/>
    </location>
</feature>
<protein>
    <submittedName>
        <fullName evidence="8">DNA helicase</fullName>
    </submittedName>
</protein>
<dbReference type="GO" id="GO:0043138">
    <property type="term" value="F:3'-5' DNA helicase activity"/>
    <property type="evidence" value="ECO:0007669"/>
    <property type="project" value="TreeGrafter"/>
</dbReference>
<dbReference type="PANTHER" id="PTHR11070">
    <property type="entry name" value="UVRD / RECB / PCRA DNA HELICASE FAMILY MEMBER"/>
    <property type="match status" value="1"/>
</dbReference>
<organism evidence="8 9">
    <name type="scientific">Planobispora longispora</name>
    <dbReference type="NCBI Taxonomy" id="28887"/>
    <lineage>
        <taxon>Bacteria</taxon>
        <taxon>Bacillati</taxon>
        <taxon>Actinomycetota</taxon>
        <taxon>Actinomycetes</taxon>
        <taxon>Streptosporangiales</taxon>
        <taxon>Streptosporangiaceae</taxon>
        <taxon>Planobispora</taxon>
    </lineage>
</organism>
<keyword evidence="3 5" id="KW-0347">Helicase</keyword>
<dbReference type="GO" id="GO:0003677">
    <property type="term" value="F:DNA binding"/>
    <property type="evidence" value="ECO:0007669"/>
    <property type="project" value="InterPro"/>
</dbReference>
<name>A0A8J3RR34_9ACTN</name>
<evidence type="ECO:0000256" key="4">
    <source>
        <dbReference type="ARBA" id="ARBA00022840"/>
    </source>
</evidence>
<dbReference type="InterPro" id="IPR027785">
    <property type="entry name" value="UvrD-like_helicase_C"/>
</dbReference>
<dbReference type="EMBL" id="BOOH01000037">
    <property type="protein sequence ID" value="GIH78114.1"/>
    <property type="molecule type" value="Genomic_DNA"/>
</dbReference>
<keyword evidence="2 5" id="KW-0378">Hydrolase</keyword>
<keyword evidence="1 5" id="KW-0547">Nucleotide-binding</keyword>
<evidence type="ECO:0000256" key="5">
    <source>
        <dbReference type="PROSITE-ProRule" id="PRU00560"/>
    </source>
</evidence>
<dbReference type="GO" id="GO:0005829">
    <property type="term" value="C:cytosol"/>
    <property type="evidence" value="ECO:0007669"/>
    <property type="project" value="TreeGrafter"/>
</dbReference>
<comment type="caution">
    <text evidence="8">The sequence shown here is derived from an EMBL/GenBank/DDBJ whole genome shotgun (WGS) entry which is preliminary data.</text>
</comment>
<dbReference type="GO" id="GO:0000725">
    <property type="term" value="P:recombinational repair"/>
    <property type="evidence" value="ECO:0007669"/>
    <property type="project" value="TreeGrafter"/>
</dbReference>
<dbReference type="GO" id="GO:0005524">
    <property type="term" value="F:ATP binding"/>
    <property type="evidence" value="ECO:0007669"/>
    <property type="project" value="UniProtKB-UniRule"/>
</dbReference>
<reference evidence="8 9" key="1">
    <citation type="submission" date="2021-01" db="EMBL/GenBank/DDBJ databases">
        <title>Whole genome shotgun sequence of Planobispora longispora NBRC 13918.</title>
        <authorList>
            <person name="Komaki H."/>
            <person name="Tamura T."/>
        </authorList>
    </citation>
    <scope>NUCLEOTIDE SEQUENCE [LARGE SCALE GENOMIC DNA]</scope>
    <source>
        <strain evidence="8 9">NBRC 13918</strain>
    </source>
</reference>
<accession>A0A8J3RR34</accession>
<dbReference type="Proteomes" id="UP000616724">
    <property type="component" value="Unassembled WGS sequence"/>
</dbReference>
<dbReference type="InterPro" id="IPR027417">
    <property type="entry name" value="P-loop_NTPase"/>
</dbReference>
<dbReference type="GO" id="GO:0016787">
    <property type="term" value="F:hydrolase activity"/>
    <property type="evidence" value="ECO:0007669"/>
    <property type="project" value="UniProtKB-UniRule"/>
</dbReference>
<feature type="region of interest" description="Disordered" evidence="6">
    <location>
        <begin position="741"/>
        <end position="805"/>
    </location>
</feature>
<dbReference type="AlphaFoldDB" id="A0A8J3RR34"/>
<proteinExistence type="predicted"/>
<evidence type="ECO:0000259" key="7">
    <source>
        <dbReference type="PROSITE" id="PS51198"/>
    </source>
</evidence>
<dbReference type="Pfam" id="PF13538">
    <property type="entry name" value="UvrD_C_2"/>
    <property type="match status" value="1"/>
</dbReference>
<sequence length="903" mass="95546">MSHRQTGRPETALTAALRAEQSRLTHLYECLDAARERARTAFTATLARGEAGGSRQARVEREISAAERSRRLIQLTGVERGLCFGRIDETGGETRYIGRIGLRDAGGEITLTDWRAPAARPFYTATPGDPGPLVRRRHLHTRDRTVVGIDDEVFDLDRLGEGDRRTLVGEAALLATLRRGRTGRMDQVVATIQTEQDRVIRSGLAGALVVHGGPGTGKTVAALHRAAYLLYAHRDVLERRGVLIIGPNTLFSRYIGQVLPSLGETDVVVATLGELYPGVRATAADSPAAALVKGDARMAGVVAAAMRDRRRLPRGDLEVAIPVRTSLRDGVEVVVEEMTISASHAACAAARDRAGNSGLPHNTARRLFVLDVLTALALDQAARLDAVGTLSPEETAELDALLADAEAREAARLDALAALGPEEAAGLVSDEDGGEPYMPVTGVGKAAGEETGRDARTAEEEEDLRYARKVLWTYPAVREAVEALWPYLTPERLIGEFLADPAAIASAAPHLSPAEREALLRPYGAPWTPGDVPLLDEAAELLGVDEVERRAGREAEAERRRQEEAYALGVLELTGLVETGLVEAGTLAERHEDPGLAGTTAQRAAADRTWAYGHVIVDEAQELSAMAWRTVMRRVPARSLTVVGDLSQTGSAAGARSWGEMLDPYLEGRWREERLTVNYRTPARIMAVAADVLAAIDPGQEAPEPVREDGEPPRAVRLEAAGGIAGLPALVAAELAAVREGPAEPRDPAAGDASAVPEAAAAGPGPAGADPAGPDPAGAEAAATGPAPSEPDPAGADPAGPGSAGSVEGRLAVIVPDARYAEVAAMFPYDAEDVLDRPVAVLTPTGAKGLEFDAVVVVEPAEILGREPMGGHDLYVAVTRATRRLTVAHEGPLPEMLSRLEYR</sequence>
<keyword evidence="4 5" id="KW-0067">ATP-binding</keyword>
<dbReference type="PROSITE" id="PS51198">
    <property type="entry name" value="UVRD_HELICASE_ATP_BIND"/>
    <property type="match status" value="1"/>
</dbReference>
<evidence type="ECO:0000256" key="2">
    <source>
        <dbReference type="ARBA" id="ARBA00022801"/>
    </source>
</evidence>
<dbReference type="SUPFAM" id="SSF52540">
    <property type="entry name" value="P-loop containing nucleoside triphosphate hydrolases"/>
    <property type="match status" value="1"/>
</dbReference>
<dbReference type="RefSeq" id="WP_203892653.1">
    <property type="nucleotide sequence ID" value="NZ_BOOH01000037.1"/>
</dbReference>
<dbReference type="InterPro" id="IPR000212">
    <property type="entry name" value="DNA_helicase_UvrD/REP"/>
</dbReference>
<dbReference type="PANTHER" id="PTHR11070:SF45">
    <property type="entry name" value="DNA 3'-5' HELICASE"/>
    <property type="match status" value="1"/>
</dbReference>
<evidence type="ECO:0000256" key="6">
    <source>
        <dbReference type="SAM" id="MobiDB-lite"/>
    </source>
</evidence>
<dbReference type="Gene3D" id="3.40.50.300">
    <property type="entry name" value="P-loop containing nucleotide triphosphate hydrolases"/>
    <property type="match status" value="3"/>
</dbReference>
<evidence type="ECO:0000313" key="8">
    <source>
        <dbReference type="EMBL" id="GIH78114.1"/>
    </source>
</evidence>
<evidence type="ECO:0000256" key="1">
    <source>
        <dbReference type="ARBA" id="ARBA00022741"/>
    </source>
</evidence>
<evidence type="ECO:0000313" key="9">
    <source>
        <dbReference type="Proteomes" id="UP000616724"/>
    </source>
</evidence>
<feature type="binding site" evidence="5">
    <location>
        <begin position="212"/>
        <end position="219"/>
    </location>
    <ligand>
        <name>ATP</name>
        <dbReference type="ChEBI" id="CHEBI:30616"/>
    </ligand>
</feature>
<feature type="domain" description="UvrD-like helicase ATP-binding" evidence="7">
    <location>
        <begin position="191"/>
        <end position="682"/>
    </location>
</feature>
<dbReference type="InterPro" id="IPR014016">
    <property type="entry name" value="UvrD-like_ATP-bd"/>
</dbReference>
<keyword evidence="9" id="KW-1185">Reference proteome</keyword>